<comment type="caution">
    <text evidence="1">The sequence shown here is derived from an EMBL/GenBank/DDBJ whole genome shotgun (WGS) entry which is preliminary data.</text>
</comment>
<sequence length="207" mass="23959">MSREQTPNLKSRFHPTVTNPWESDSRAITAIRNCLILAEQMGLRTMPKENEQRCAEQLANLPSTKIIEIQREISSKTKTLYQLQKNVAAHIQEKEAGDFLQITNIEKRINMITQLCTDLDKVMQNTEALIHRLRKPFVGEYIKIHVRYHRKMSAKNQHNSKWTKEHLSAAIEEVKSGAPKRKTAEKYGILWGTFCDKLSGGRKMEEQ</sequence>
<evidence type="ECO:0000313" key="2">
    <source>
        <dbReference type="Proteomes" id="UP000735302"/>
    </source>
</evidence>
<accession>A0AAV4CHC2</accession>
<dbReference type="Proteomes" id="UP000735302">
    <property type="component" value="Unassembled WGS sequence"/>
</dbReference>
<dbReference type="GO" id="GO:0005813">
    <property type="term" value="C:centrosome"/>
    <property type="evidence" value="ECO:0007669"/>
    <property type="project" value="TreeGrafter"/>
</dbReference>
<dbReference type="GO" id="GO:0051225">
    <property type="term" value="P:spindle assembly"/>
    <property type="evidence" value="ECO:0007669"/>
    <property type="project" value="InterPro"/>
</dbReference>
<dbReference type="AlphaFoldDB" id="A0AAV4CHC2"/>
<dbReference type="PANTHER" id="PTHR16039:SF1">
    <property type="entry name" value="HAUS AUGMIN-LIKE COMPLEX SUBUNIT 2"/>
    <property type="match status" value="1"/>
</dbReference>
<reference evidence="1 2" key="1">
    <citation type="journal article" date="2021" name="Elife">
        <title>Chloroplast acquisition without the gene transfer in kleptoplastic sea slugs, Plakobranchus ocellatus.</title>
        <authorList>
            <person name="Maeda T."/>
            <person name="Takahashi S."/>
            <person name="Yoshida T."/>
            <person name="Shimamura S."/>
            <person name="Takaki Y."/>
            <person name="Nagai Y."/>
            <person name="Toyoda A."/>
            <person name="Suzuki Y."/>
            <person name="Arimoto A."/>
            <person name="Ishii H."/>
            <person name="Satoh N."/>
            <person name="Nishiyama T."/>
            <person name="Hasebe M."/>
            <person name="Maruyama T."/>
            <person name="Minagawa J."/>
            <person name="Obokata J."/>
            <person name="Shigenobu S."/>
        </authorList>
    </citation>
    <scope>NUCLEOTIDE SEQUENCE [LARGE SCALE GENOMIC DNA]</scope>
</reference>
<gene>
    <name evidence="1" type="ORF">PoB_005784800</name>
</gene>
<dbReference type="EMBL" id="BLXT01006392">
    <property type="protein sequence ID" value="GFO31343.1"/>
    <property type="molecule type" value="Genomic_DNA"/>
</dbReference>
<proteinExistence type="predicted"/>
<dbReference type="GO" id="GO:0007020">
    <property type="term" value="P:microtubule nucleation"/>
    <property type="evidence" value="ECO:0007669"/>
    <property type="project" value="TreeGrafter"/>
</dbReference>
<name>A0AAV4CHC2_9GAST</name>
<dbReference type="GO" id="GO:1990498">
    <property type="term" value="C:mitotic spindle microtubule"/>
    <property type="evidence" value="ECO:0007669"/>
    <property type="project" value="TreeGrafter"/>
</dbReference>
<dbReference type="GO" id="GO:0007098">
    <property type="term" value="P:centrosome cycle"/>
    <property type="evidence" value="ECO:0007669"/>
    <property type="project" value="TreeGrafter"/>
</dbReference>
<protein>
    <submittedName>
        <fullName evidence="1">Augmin subunit 2-like</fullName>
    </submittedName>
</protein>
<evidence type="ECO:0000313" key="1">
    <source>
        <dbReference type="EMBL" id="GFO31343.1"/>
    </source>
</evidence>
<dbReference type="GO" id="GO:0070652">
    <property type="term" value="C:HAUS complex"/>
    <property type="evidence" value="ECO:0007669"/>
    <property type="project" value="TreeGrafter"/>
</dbReference>
<dbReference type="PANTHER" id="PTHR16039">
    <property type="entry name" value="HAUS AUGMIN-LIKE COMPLEX SUBUNIT 2"/>
    <property type="match status" value="1"/>
</dbReference>
<organism evidence="1 2">
    <name type="scientific">Plakobranchus ocellatus</name>
    <dbReference type="NCBI Taxonomy" id="259542"/>
    <lineage>
        <taxon>Eukaryota</taxon>
        <taxon>Metazoa</taxon>
        <taxon>Spiralia</taxon>
        <taxon>Lophotrochozoa</taxon>
        <taxon>Mollusca</taxon>
        <taxon>Gastropoda</taxon>
        <taxon>Heterobranchia</taxon>
        <taxon>Euthyneura</taxon>
        <taxon>Panpulmonata</taxon>
        <taxon>Sacoglossa</taxon>
        <taxon>Placobranchoidea</taxon>
        <taxon>Plakobranchidae</taxon>
        <taxon>Plakobranchus</taxon>
    </lineage>
</organism>
<keyword evidence="2" id="KW-1185">Reference proteome</keyword>
<dbReference type="Pfam" id="PF15003">
    <property type="entry name" value="HAUS2"/>
    <property type="match status" value="1"/>
</dbReference>
<dbReference type="InterPro" id="IPR028346">
    <property type="entry name" value="HAUS2"/>
</dbReference>